<dbReference type="RefSeq" id="WP_218445350.1">
    <property type="nucleotide sequence ID" value="NZ_JAGSPA010000002.1"/>
</dbReference>
<evidence type="ECO:0008006" key="4">
    <source>
        <dbReference type="Google" id="ProtNLM"/>
    </source>
</evidence>
<organism evidence="2 3">
    <name type="scientific">Pacificimonas pallii</name>
    <dbReference type="NCBI Taxonomy" id="2827236"/>
    <lineage>
        <taxon>Bacteria</taxon>
        <taxon>Pseudomonadati</taxon>
        <taxon>Pseudomonadota</taxon>
        <taxon>Alphaproteobacteria</taxon>
        <taxon>Sphingomonadales</taxon>
        <taxon>Sphingosinicellaceae</taxon>
        <taxon>Pacificimonas</taxon>
    </lineage>
</organism>
<accession>A0ABS6SEH7</accession>
<protein>
    <recommendedName>
        <fullName evidence="4">Lipoprotein</fullName>
    </recommendedName>
</protein>
<proteinExistence type="predicted"/>
<feature type="chain" id="PRO_5045445405" description="Lipoprotein" evidence="1">
    <location>
        <begin position="23"/>
        <end position="134"/>
    </location>
</feature>
<dbReference type="EMBL" id="JAGSPA010000002">
    <property type="protein sequence ID" value="MBV7256665.1"/>
    <property type="molecule type" value="Genomic_DNA"/>
</dbReference>
<evidence type="ECO:0000313" key="3">
    <source>
        <dbReference type="Proteomes" id="UP000722336"/>
    </source>
</evidence>
<keyword evidence="3" id="KW-1185">Reference proteome</keyword>
<gene>
    <name evidence="2" type="ORF">KCG44_07690</name>
</gene>
<evidence type="ECO:0000313" key="2">
    <source>
        <dbReference type="EMBL" id="MBV7256665.1"/>
    </source>
</evidence>
<dbReference type="Proteomes" id="UP000722336">
    <property type="component" value="Unassembled WGS sequence"/>
</dbReference>
<keyword evidence="1" id="KW-0732">Signal</keyword>
<dbReference type="PROSITE" id="PS51257">
    <property type="entry name" value="PROKAR_LIPOPROTEIN"/>
    <property type="match status" value="1"/>
</dbReference>
<evidence type="ECO:0000256" key="1">
    <source>
        <dbReference type="SAM" id="SignalP"/>
    </source>
</evidence>
<comment type="caution">
    <text evidence="2">The sequence shown here is derived from an EMBL/GenBank/DDBJ whole genome shotgun (WGS) entry which is preliminary data.</text>
</comment>
<sequence length="134" mass="13918">MMIRNSLLAAAAVSFLSLSACGGNQDAEDGTSVVATPEEQAAAAAALAADPPTPDELAGASRTFGFIAALLRSPEVSVEVKNTIFGCLYENPLGELSVDLEAEKVKRNIPADDADRSMQLLALMCGFDATEQAQ</sequence>
<reference evidence="2 3" key="1">
    <citation type="submission" date="2021-04" db="EMBL/GenBank/DDBJ databases">
        <authorList>
            <person name="Pira H."/>
            <person name="Risdian C."/>
            <person name="Wink J."/>
        </authorList>
    </citation>
    <scope>NUCLEOTIDE SEQUENCE [LARGE SCALE GENOMIC DNA]</scope>
    <source>
        <strain evidence="2 3">WHA3</strain>
    </source>
</reference>
<feature type="signal peptide" evidence="1">
    <location>
        <begin position="1"/>
        <end position="22"/>
    </location>
</feature>
<name>A0ABS6SEH7_9SPHN</name>